<dbReference type="AlphaFoldDB" id="A0A8J3CP45"/>
<dbReference type="PANTHER" id="PTHR37302:SF1">
    <property type="entry name" value="PROTEIN DINB"/>
    <property type="match status" value="1"/>
</dbReference>
<dbReference type="Pfam" id="PF05163">
    <property type="entry name" value="DinB"/>
    <property type="match status" value="1"/>
</dbReference>
<evidence type="ECO:0000256" key="2">
    <source>
        <dbReference type="ARBA" id="ARBA00022723"/>
    </source>
</evidence>
<evidence type="ECO:0000313" key="4">
    <source>
        <dbReference type="EMBL" id="GHA78947.1"/>
    </source>
</evidence>
<comment type="caution">
    <text evidence="4">The sequence shown here is derived from an EMBL/GenBank/DDBJ whole genome shotgun (WGS) entry which is preliminary data.</text>
</comment>
<organism evidence="4 5">
    <name type="scientific">Formosimonas limnophila</name>
    <dbReference type="NCBI Taxonomy" id="1384487"/>
    <lineage>
        <taxon>Bacteria</taxon>
        <taxon>Pseudomonadati</taxon>
        <taxon>Pseudomonadota</taxon>
        <taxon>Betaproteobacteria</taxon>
        <taxon>Burkholderiales</taxon>
        <taxon>Burkholderiaceae</taxon>
        <taxon>Formosimonas</taxon>
    </lineage>
</organism>
<gene>
    <name evidence="4" type="ORF">GCM10009007_20060</name>
</gene>
<name>A0A8J3CP45_9BURK</name>
<keyword evidence="2 3" id="KW-0479">Metal-binding</keyword>
<comment type="similarity">
    <text evidence="1">Belongs to the DinB family.</text>
</comment>
<dbReference type="InterPro" id="IPR007837">
    <property type="entry name" value="DinB"/>
</dbReference>
<dbReference type="GO" id="GO:0046872">
    <property type="term" value="F:metal ion binding"/>
    <property type="evidence" value="ECO:0007669"/>
    <property type="project" value="UniProtKB-KW"/>
</dbReference>
<keyword evidence="5" id="KW-1185">Reference proteome</keyword>
<dbReference type="Gene3D" id="1.20.120.450">
    <property type="entry name" value="dinb family like domain"/>
    <property type="match status" value="1"/>
</dbReference>
<feature type="binding site" evidence="3">
    <location>
        <position position="134"/>
    </location>
    <ligand>
        <name>a divalent metal cation</name>
        <dbReference type="ChEBI" id="CHEBI:60240"/>
    </ligand>
</feature>
<reference evidence="4" key="1">
    <citation type="journal article" date="2014" name="Int. J. Syst. Evol. Microbiol.">
        <title>Complete genome sequence of Corynebacterium casei LMG S-19264T (=DSM 44701T), isolated from a smear-ripened cheese.</title>
        <authorList>
            <consortium name="US DOE Joint Genome Institute (JGI-PGF)"/>
            <person name="Walter F."/>
            <person name="Albersmeier A."/>
            <person name="Kalinowski J."/>
            <person name="Ruckert C."/>
        </authorList>
    </citation>
    <scope>NUCLEOTIDE SEQUENCE</scope>
    <source>
        <strain evidence="4">KCTC 32501</strain>
    </source>
</reference>
<dbReference type="EMBL" id="BMZG01000013">
    <property type="protein sequence ID" value="GHA78947.1"/>
    <property type="molecule type" value="Genomic_DNA"/>
</dbReference>
<dbReference type="InterPro" id="IPR034660">
    <property type="entry name" value="DinB/YfiT-like"/>
</dbReference>
<dbReference type="PANTHER" id="PTHR37302">
    <property type="entry name" value="SLR1116 PROTEIN"/>
    <property type="match status" value="1"/>
</dbReference>
<dbReference type="Proteomes" id="UP000614287">
    <property type="component" value="Unassembled WGS sequence"/>
</dbReference>
<proteinExistence type="inferred from homology"/>
<evidence type="ECO:0000313" key="5">
    <source>
        <dbReference type="Proteomes" id="UP000614287"/>
    </source>
</evidence>
<dbReference type="RefSeq" id="WP_189493832.1">
    <property type="nucleotide sequence ID" value="NZ_BMZG01000013.1"/>
</dbReference>
<feature type="binding site" evidence="3">
    <location>
        <position position="138"/>
    </location>
    <ligand>
        <name>a divalent metal cation</name>
        <dbReference type="ChEBI" id="CHEBI:60240"/>
    </ligand>
</feature>
<sequence length="166" mass="19201">MTANLAKTPAQYNRWMNRRLYETCRELTDEQLSEDCGAYFKSIIGTLNHLSIDDSVWMARFTNQSSPYQQLNAIIYSDFTTLKMARERLDEEIVLWADSVTLERLQTTLHYTSVVNPQPKTLNMDIAVTHFFNHQTHHRGQVTTLLSQRGIDMGATDLPWMPTDSL</sequence>
<protein>
    <submittedName>
        <fullName evidence="4">Damage-inducible protein DinB</fullName>
    </submittedName>
</protein>
<accession>A0A8J3CP45</accession>
<evidence type="ECO:0000256" key="3">
    <source>
        <dbReference type="PIRSR" id="PIRSR607837-1"/>
    </source>
</evidence>
<dbReference type="SUPFAM" id="SSF109854">
    <property type="entry name" value="DinB/YfiT-like putative metalloenzymes"/>
    <property type="match status" value="1"/>
</dbReference>
<feature type="binding site" evidence="3">
    <location>
        <position position="49"/>
    </location>
    <ligand>
        <name>a divalent metal cation</name>
        <dbReference type="ChEBI" id="CHEBI:60240"/>
    </ligand>
</feature>
<reference evidence="4" key="2">
    <citation type="submission" date="2020-09" db="EMBL/GenBank/DDBJ databases">
        <authorList>
            <person name="Sun Q."/>
            <person name="Kim S."/>
        </authorList>
    </citation>
    <scope>NUCLEOTIDE SEQUENCE</scope>
    <source>
        <strain evidence="4">KCTC 32501</strain>
    </source>
</reference>
<evidence type="ECO:0000256" key="1">
    <source>
        <dbReference type="ARBA" id="ARBA00008635"/>
    </source>
</evidence>